<reference evidence="2 3" key="3">
    <citation type="journal article" date="2013" name="Rice">
        <title>Improvement of the Oryza sativa Nipponbare reference genome using next generation sequence and optical map data.</title>
        <authorList>
            <person name="Kawahara Y."/>
            <person name="de la Bastide M."/>
            <person name="Hamilton J.P."/>
            <person name="Kanamori H."/>
            <person name="McCombie W.R."/>
            <person name="Ouyang S."/>
            <person name="Schwartz D.C."/>
            <person name="Tanaka T."/>
            <person name="Wu J."/>
            <person name="Zhou S."/>
            <person name="Childs K.L."/>
            <person name="Davidson R.M."/>
            <person name="Lin H."/>
            <person name="Quesada-Ocampo L."/>
            <person name="Vaillancourt B."/>
            <person name="Sakai H."/>
            <person name="Lee S.S."/>
            <person name="Kim J."/>
            <person name="Numa H."/>
            <person name="Itoh T."/>
            <person name="Buell C.R."/>
            <person name="Matsumoto T."/>
        </authorList>
    </citation>
    <scope>NUCLEOTIDE SEQUENCE [LARGE SCALE GENOMIC DNA]</scope>
    <source>
        <strain evidence="3">cv. Nipponbare</strain>
    </source>
</reference>
<reference evidence="3" key="1">
    <citation type="journal article" date="2005" name="Nature">
        <title>The map-based sequence of the rice genome.</title>
        <authorList>
            <consortium name="International rice genome sequencing project (IRGSP)"/>
            <person name="Matsumoto T."/>
            <person name="Wu J."/>
            <person name="Kanamori H."/>
            <person name="Katayose Y."/>
            <person name="Fujisawa M."/>
            <person name="Namiki N."/>
            <person name="Mizuno H."/>
            <person name="Yamamoto K."/>
            <person name="Antonio B.A."/>
            <person name="Baba T."/>
            <person name="Sakata K."/>
            <person name="Nagamura Y."/>
            <person name="Aoki H."/>
            <person name="Arikawa K."/>
            <person name="Arita K."/>
            <person name="Bito T."/>
            <person name="Chiden Y."/>
            <person name="Fujitsuka N."/>
            <person name="Fukunaka R."/>
            <person name="Hamada M."/>
            <person name="Harada C."/>
            <person name="Hayashi A."/>
            <person name="Hijishita S."/>
            <person name="Honda M."/>
            <person name="Hosokawa S."/>
            <person name="Ichikawa Y."/>
            <person name="Idonuma A."/>
            <person name="Iijima M."/>
            <person name="Ikeda M."/>
            <person name="Ikeno M."/>
            <person name="Ito K."/>
            <person name="Ito S."/>
            <person name="Ito T."/>
            <person name="Ito Y."/>
            <person name="Ito Y."/>
            <person name="Iwabuchi A."/>
            <person name="Kamiya K."/>
            <person name="Karasawa W."/>
            <person name="Kurita K."/>
            <person name="Katagiri S."/>
            <person name="Kikuta A."/>
            <person name="Kobayashi H."/>
            <person name="Kobayashi N."/>
            <person name="Machita K."/>
            <person name="Maehara T."/>
            <person name="Masukawa M."/>
            <person name="Mizubayashi T."/>
            <person name="Mukai Y."/>
            <person name="Nagasaki H."/>
            <person name="Nagata Y."/>
            <person name="Naito S."/>
            <person name="Nakashima M."/>
            <person name="Nakama Y."/>
            <person name="Nakamichi Y."/>
            <person name="Nakamura M."/>
            <person name="Meguro A."/>
            <person name="Negishi M."/>
            <person name="Ohta I."/>
            <person name="Ohta T."/>
            <person name="Okamoto M."/>
            <person name="Ono N."/>
            <person name="Saji S."/>
            <person name="Sakaguchi M."/>
            <person name="Sakai K."/>
            <person name="Shibata M."/>
            <person name="Shimokawa T."/>
            <person name="Song J."/>
            <person name="Takazaki Y."/>
            <person name="Terasawa K."/>
            <person name="Tsugane M."/>
            <person name="Tsuji K."/>
            <person name="Ueda S."/>
            <person name="Waki K."/>
            <person name="Yamagata H."/>
            <person name="Yamamoto M."/>
            <person name="Yamamoto S."/>
            <person name="Yamane H."/>
            <person name="Yoshiki S."/>
            <person name="Yoshihara R."/>
            <person name="Yukawa K."/>
            <person name="Zhong H."/>
            <person name="Yano M."/>
            <person name="Yuan Q."/>
            <person name="Ouyang S."/>
            <person name="Liu J."/>
            <person name="Jones K.M."/>
            <person name="Gansberger K."/>
            <person name="Moffat K."/>
            <person name="Hill J."/>
            <person name="Bera J."/>
            <person name="Fadrosh D."/>
            <person name="Jin S."/>
            <person name="Johri S."/>
            <person name="Kim M."/>
            <person name="Overton L."/>
            <person name="Reardon M."/>
            <person name="Tsitrin T."/>
            <person name="Vuong H."/>
            <person name="Weaver B."/>
            <person name="Ciecko A."/>
            <person name="Tallon L."/>
            <person name="Jackson J."/>
            <person name="Pai G."/>
            <person name="Aken S.V."/>
            <person name="Utterback T."/>
            <person name="Reidmuller S."/>
            <person name="Feldblyum T."/>
            <person name="Hsiao J."/>
            <person name="Zismann V."/>
            <person name="Iobst S."/>
            <person name="de Vazeille A.R."/>
            <person name="Buell C.R."/>
            <person name="Ying K."/>
            <person name="Li Y."/>
            <person name="Lu T."/>
            <person name="Huang Y."/>
            <person name="Zhao Q."/>
            <person name="Feng Q."/>
            <person name="Zhang L."/>
            <person name="Zhu J."/>
            <person name="Weng Q."/>
            <person name="Mu J."/>
            <person name="Lu Y."/>
            <person name="Fan D."/>
            <person name="Liu Y."/>
            <person name="Guan J."/>
            <person name="Zhang Y."/>
            <person name="Yu S."/>
            <person name="Liu X."/>
            <person name="Zhang Y."/>
            <person name="Hong G."/>
            <person name="Han B."/>
            <person name="Choisne N."/>
            <person name="Demange N."/>
            <person name="Orjeda G."/>
            <person name="Samain S."/>
            <person name="Cattolico L."/>
            <person name="Pelletier E."/>
            <person name="Couloux A."/>
            <person name="Segurens B."/>
            <person name="Wincker P."/>
            <person name="D'Hont A."/>
            <person name="Scarpelli C."/>
            <person name="Weissenbach J."/>
            <person name="Salanoubat M."/>
            <person name="Quetier F."/>
            <person name="Yu Y."/>
            <person name="Kim H.R."/>
            <person name="Rambo T."/>
            <person name="Currie J."/>
            <person name="Collura K."/>
            <person name="Luo M."/>
            <person name="Yang T."/>
            <person name="Ammiraju J.S.S."/>
            <person name="Engler F."/>
            <person name="Soderlund C."/>
            <person name="Wing R.A."/>
            <person name="Palmer L.E."/>
            <person name="de la Bastide M."/>
            <person name="Spiegel L."/>
            <person name="Nascimento L."/>
            <person name="Zutavern T."/>
            <person name="O'Shaughnessy A."/>
            <person name="Dike S."/>
            <person name="Dedhia N."/>
            <person name="Preston R."/>
            <person name="Balija V."/>
            <person name="McCombie W.R."/>
            <person name="Chow T."/>
            <person name="Chen H."/>
            <person name="Chung M."/>
            <person name="Chen C."/>
            <person name="Shaw J."/>
            <person name="Wu H."/>
            <person name="Hsiao K."/>
            <person name="Chao Y."/>
            <person name="Chu M."/>
            <person name="Cheng C."/>
            <person name="Hour A."/>
            <person name="Lee P."/>
            <person name="Lin S."/>
            <person name="Lin Y."/>
            <person name="Liou J."/>
            <person name="Liu S."/>
            <person name="Hsing Y."/>
            <person name="Raghuvanshi S."/>
            <person name="Mohanty A."/>
            <person name="Bharti A.K."/>
            <person name="Gaur A."/>
            <person name="Gupta V."/>
            <person name="Kumar D."/>
            <person name="Ravi V."/>
            <person name="Vij S."/>
            <person name="Kapur A."/>
            <person name="Khurana P."/>
            <person name="Khurana P."/>
            <person name="Khurana J.P."/>
            <person name="Tyagi A.K."/>
            <person name="Gaikwad K."/>
            <person name="Singh A."/>
            <person name="Dalal V."/>
            <person name="Srivastava S."/>
            <person name="Dixit A."/>
            <person name="Pal A.K."/>
            <person name="Ghazi I.A."/>
            <person name="Yadav M."/>
            <person name="Pandit A."/>
            <person name="Bhargava A."/>
            <person name="Sureshbabu K."/>
            <person name="Batra K."/>
            <person name="Sharma T.R."/>
            <person name="Mohapatra T."/>
            <person name="Singh N.K."/>
            <person name="Messing J."/>
            <person name="Nelson A.B."/>
            <person name="Fuks G."/>
            <person name="Kavchok S."/>
            <person name="Keizer G."/>
            <person name="Linton E."/>
            <person name="Llaca V."/>
            <person name="Song R."/>
            <person name="Tanyolac B."/>
            <person name="Young S."/>
            <person name="Ho-Il K."/>
            <person name="Hahn J.H."/>
            <person name="Sangsakoo G."/>
            <person name="Vanavichit A."/>
            <person name="de Mattos Luiz.A.T."/>
            <person name="Zimmer P.D."/>
            <person name="Malone G."/>
            <person name="Dellagostin O."/>
            <person name="de Oliveira A.C."/>
            <person name="Bevan M."/>
            <person name="Bancroft I."/>
            <person name="Minx P."/>
            <person name="Cordum H."/>
            <person name="Wilson R."/>
            <person name="Cheng Z."/>
            <person name="Jin W."/>
            <person name="Jiang J."/>
            <person name="Leong S.A."/>
            <person name="Iwama H."/>
            <person name="Gojobori T."/>
            <person name="Itoh T."/>
            <person name="Niimura Y."/>
            <person name="Fujii Y."/>
            <person name="Habara T."/>
            <person name="Sakai H."/>
            <person name="Sato Y."/>
            <person name="Wilson G."/>
            <person name="Kumar K."/>
            <person name="McCouch S."/>
            <person name="Juretic N."/>
            <person name="Hoen D."/>
            <person name="Wright S."/>
            <person name="Bruskiewich R."/>
            <person name="Bureau T."/>
            <person name="Miyao A."/>
            <person name="Hirochika H."/>
            <person name="Nishikawa T."/>
            <person name="Kadowaki K."/>
            <person name="Sugiura M."/>
            <person name="Burr B."/>
            <person name="Sasaki T."/>
        </authorList>
    </citation>
    <scope>NUCLEOTIDE SEQUENCE [LARGE SCALE GENOMIC DNA]</scope>
    <source>
        <strain evidence="3">cv. Nipponbare</strain>
    </source>
</reference>
<feature type="compositionally biased region" description="Basic and acidic residues" evidence="1">
    <location>
        <begin position="93"/>
        <end position="112"/>
    </location>
</feature>
<name>A0A0P0Y6F1_ORYSJ</name>
<gene>
    <name evidence="2" type="ordered locus">Os12g0119475</name>
    <name evidence="2" type="ORF">OSNPB_120119475</name>
</gene>
<evidence type="ECO:0000313" key="2">
    <source>
        <dbReference type="EMBL" id="BAT15639.1"/>
    </source>
</evidence>
<evidence type="ECO:0000256" key="1">
    <source>
        <dbReference type="SAM" id="MobiDB-lite"/>
    </source>
</evidence>
<dbReference type="InParanoid" id="A0A0P0Y6F1"/>
<feature type="region of interest" description="Disordered" evidence="1">
    <location>
        <begin position="87"/>
        <end position="124"/>
    </location>
</feature>
<organism evidence="2 3">
    <name type="scientific">Oryza sativa subsp. japonica</name>
    <name type="common">Rice</name>
    <dbReference type="NCBI Taxonomy" id="39947"/>
    <lineage>
        <taxon>Eukaryota</taxon>
        <taxon>Viridiplantae</taxon>
        <taxon>Streptophyta</taxon>
        <taxon>Embryophyta</taxon>
        <taxon>Tracheophyta</taxon>
        <taxon>Spermatophyta</taxon>
        <taxon>Magnoliopsida</taxon>
        <taxon>Liliopsida</taxon>
        <taxon>Poales</taxon>
        <taxon>Poaceae</taxon>
        <taxon>BOP clade</taxon>
        <taxon>Oryzoideae</taxon>
        <taxon>Oryzeae</taxon>
        <taxon>Oryzinae</taxon>
        <taxon>Oryza</taxon>
        <taxon>Oryza sativa</taxon>
    </lineage>
</organism>
<dbReference type="Proteomes" id="UP000059680">
    <property type="component" value="Chromosome 12"/>
</dbReference>
<protein>
    <submittedName>
        <fullName evidence="2">Os12g0119475 protein</fullName>
    </submittedName>
</protein>
<dbReference type="AlphaFoldDB" id="A0A0P0Y6F1"/>
<proteinExistence type="predicted"/>
<reference evidence="2 3" key="2">
    <citation type="journal article" date="2013" name="Plant Cell Physiol.">
        <title>Rice Annotation Project Database (RAP-DB): an integrative and interactive database for rice genomics.</title>
        <authorList>
            <person name="Sakai H."/>
            <person name="Lee S.S."/>
            <person name="Tanaka T."/>
            <person name="Numa H."/>
            <person name="Kim J."/>
            <person name="Kawahara Y."/>
            <person name="Wakimoto H."/>
            <person name="Yang C.C."/>
            <person name="Iwamoto M."/>
            <person name="Abe T."/>
            <person name="Yamada Y."/>
            <person name="Muto A."/>
            <person name="Inokuchi H."/>
            <person name="Ikemura T."/>
            <person name="Matsumoto T."/>
            <person name="Sasaki T."/>
            <person name="Itoh T."/>
        </authorList>
    </citation>
    <scope>NUCLEOTIDE SEQUENCE [LARGE SCALE GENOMIC DNA]</scope>
    <source>
        <strain evidence="3">cv. Nipponbare</strain>
    </source>
</reference>
<dbReference type="PaxDb" id="39947-A0A0P0Y6F1"/>
<sequence>MGANLVVDPYAIDLVEAAVWVSEGIGVKEIVLVNASHTPAAAASWWHLGTGKSHILLAESTSTSKYPILITSYPNAASLSPQRSYLGTRQRQRLGENHWDGEGRRPREKAAECRGCGAEGGDWR</sequence>
<accession>A0A0P0Y6F1</accession>
<dbReference type="EMBL" id="AP014968">
    <property type="protein sequence ID" value="BAT15639.1"/>
    <property type="molecule type" value="Genomic_DNA"/>
</dbReference>
<evidence type="ECO:0000313" key="3">
    <source>
        <dbReference type="Proteomes" id="UP000059680"/>
    </source>
</evidence>
<keyword evidence="3" id="KW-1185">Reference proteome</keyword>